<name>A0A8J5UVB7_ZIZPA</name>
<feature type="compositionally biased region" description="Low complexity" evidence="1">
    <location>
        <begin position="18"/>
        <end position="28"/>
    </location>
</feature>
<evidence type="ECO:0000256" key="1">
    <source>
        <dbReference type="SAM" id="MobiDB-lite"/>
    </source>
</evidence>
<reference evidence="2" key="2">
    <citation type="submission" date="2021-02" db="EMBL/GenBank/DDBJ databases">
        <authorList>
            <person name="Kimball J.A."/>
            <person name="Haas M.W."/>
            <person name="Macchietto M."/>
            <person name="Kono T."/>
            <person name="Duquette J."/>
            <person name="Shao M."/>
        </authorList>
    </citation>
    <scope>NUCLEOTIDE SEQUENCE</scope>
    <source>
        <tissue evidence="2">Fresh leaf tissue</tissue>
    </source>
</reference>
<keyword evidence="3" id="KW-1185">Reference proteome</keyword>
<accession>A0A8J5UVB7</accession>
<evidence type="ECO:0000313" key="2">
    <source>
        <dbReference type="EMBL" id="KAG8044372.1"/>
    </source>
</evidence>
<dbReference type="Proteomes" id="UP000729402">
    <property type="component" value="Unassembled WGS sequence"/>
</dbReference>
<sequence>MRRRARASELPARALAESPTTPSRRSSPLGSQFASRRQYLEELLLYDSWRPCGTAAMAATGRREVDLCGRRMLERQLRLDGVRDGGY</sequence>
<gene>
    <name evidence="2" type="ORF">GUJ93_ZPchr1001g40576</name>
</gene>
<dbReference type="AlphaFoldDB" id="A0A8J5UVB7"/>
<feature type="region of interest" description="Disordered" evidence="1">
    <location>
        <begin position="1"/>
        <end position="32"/>
    </location>
</feature>
<reference evidence="2" key="1">
    <citation type="journal article" date="2021" name="bioRxiv">
        <title>Whole Genome Assembly and Annotation of Northern Wild Rice, Zizania palustris L., Supports a Whole Genome Duplication in the Zizania Genus.</title>
        <authorList>
            <person name="Haas M."/>
            <person name="Kono T."/>
            <person name="Macchietto M."/>
            <person name="Millas R."/>
            <person name="McGilp L."/>
            <person name="Shao M."/>
            <person name="Duquette J."/>
            <person name="Hirsch C.N."/>
            <person name="Kimball J."/>
        </authorList>
    </citation>
    <scope>NUCLEOTIDE SEQUENCE</scope>
    <source>
        <tissue evidence="2">Fresh leaf tissue</tissue>
    </source>
</reference>
<comment type="caution">
    <text evidence="2">The sequence shown here is derived from an EMBL/GenBank/DDBJ whole genome shotgun (WGS) entry which is preliminary data.</text>
</comment>
<organism evidence="2 3">
    <name type="scientific">Zizania palustris</name>
    <name type="common">Northern wild rice</name>
    <dbReference type="NCBI Taxonomy" id="103762"/>
    <lineage>
        <taxon>Eukaryota</taxon>
        <taxon>Viridiplantae</taxon>
        <taxon>Streptophyta</taxon>
        <taxon>Embryophyta</taxon>
        <taxon>Tracheophyta</taxon>
        <taxon>Spermatophyta</taxon>
        <taxon>Magnoliopsida</taxon>
        <taxon>Liliopsida</taxon>
        <taxon>Poales</taxon>
        <taxon>Poaceae</taxon>
        <taxon>BOP clade</taxon>
        <taxon>Oryzoideae</taxon>
        <taxon>Oryzeae</taxon>
        <taxon>Zizaniinae</taxon>
        <taxon>Zizania</taxon>
    </lineage>
</organism>
<dbReference type="EMBL" id="JAAALK010000713">
    <property type="protein sequence ID" value="KAG8044372.1"/>
    <property type="molecule type" value="Genomic_DNA"/>
</dbReference>
<evidence type="ECO:0000313" key="3">
    <source>
        <dbReference type="Proteomes" id="UP000729402"/>
    </source>
</evidence>
<proteinExistence type="predicted"/>
<protein>
    <submittedName>
        <fullName evidence="2">Uncharacterized protein</fullName>
    </submittedName>
</protein>